<proteinExistence type="predicted"/>
<keyword evidence="3" id="KW-1185">Reference proteome</keyword>
<comment type="caution">
    <text evidence="2">The sequence shown here is derived from an EMBL/GenBank/DDBJ whole genome shotgun (WGS) entry which is preliminary data.</text>
</comment>
<dbReference type="Gene3D" id="3.10.180.10">
    <property type="entry name" value="2,3-Dihydroxybiphenyl 1,2-Dioxygenase, domain 1"/>
    <property type="match status" value="2"/>
</dbReference>
<dbReference type="InterPro" id="IPR029068">
    <property type="entry name" value="Glyas_Bleomycin-R_OHBP_Dase"/>
</dbReference>
<accession>A0ABV3BUQ9</accession>
<dbReference type="RefSeq" id="WP_359353550.1">
    <property type="nucleotide sequence ID" value="NZ_JBEYXV010000014.1"/>
</dbReference>
<dbReference type="EMBL" id="JBEYXV010000014">
    <property type="protein sequence ID" value="MEU6824287.1"/>
    <property type="molecule type" value="Genomic_DNA"/>
</dbReference>
<dbReference type="Pfam" id="PF18029">
    <property type="entry name" value="Glyoxalase_6"/>
    <property type="match status" value="2"/>
</dbReference>
<evidence type="ECO:0000313" key="3">
    <source>
        <dbReference type="Proteomes" id="UP001551176"/>
    </source>
</evidence>
<dbReference type="PANTHER" id="PTHR35908:SF1">
    <property type="entry name" value="CONSERVED PROTEIN"/>
    <property type="match status" value="1"/>
</dbReference>
<feature type="domain" description="Glyoxalase-like" evidence="1">
    <location>
        <begin position="16"/>
        <end position="109"/>
    </location>
</feature>
<organism evidence="2 3">
    <name type="scientific">Streptomyces atriruber</name>
    <dbReference type="NCBI Taxonomy" id="545121"/>
    <lineage>
        <taxon>Bacteria</taxon>
        <taxon>Bacillati</taxon>
        <taxon>Actinomycetota</taxon>
        <taxon>Actinomycetes</taxon>
        <taxon>Kitasatosporales</taxon>
        <taxon>Streptomycetaceae</taxon>
        <taxon>Streptomyces</taxon>
    </lineage>
</organism>
<protein>
    <submittedName>
        <fullName evidence="2">VOC family protein</fullName>
    </submittedName>
</protein>
<feature type="domain" description="Glyoxalase-like" evidence="1">
    <location>
        <begin position="134"/>
        <end position="236"/>
    </location>
</feature>
<dbReference type="SUPFAM" id="SSF54593">
    <property type="entry name" value="Glyoxalase/Bleomycin resistance protein/Dihydroxybiphenyl dioxygenase"/>
    <property type="match status" value="2"/>
</dbReference>
<reference evidence="2 3" key="1">
    <citation type="submission" date="2024-06" db="EMBL/GenBank/DDBJ databases">
        <title>The Natural Products Discovery Center: Release of the First 8490 Sequenced Strains for Exploring Actinobacteria Biosynthetic Diversity.</title>
        <authorList>
            <person name="Kalkreuter E."/>
            <person name="Kautsar S.A."/>
            <person name="Yang D."/>
            <person name="Bader C.D."/>
            <person name="Teijaro C.N."/>
            <person name="Fluegel L."/>
            <person name="Davis C.M."/>
            <person name="Simpson J.R."/>
            <person name="Lauterbach L."/>
            <person name="Steele A.D."/>
            <person name="Gui C."/>
            <person name="Meng S."/>
            <person name="Li G."/>
            <person name="Viehrig K."/>
            <person name="Ye F."/>
            <person name="Su P."/>
            <person name="Kiefer A.F."/>
            <person name="Nichols A."/>
            <person name="Cepeda A.J."/>
            <person name="Yan W."/>
            <person name="Fan B."/>
            <person name="Jiang Y."/>
            <person name="Adhikari A."/>
            <person name="Zheng C.-J."/>
            <person name="Schuster L."/>
            <person name="Cowan T.M."/>
            <person name="Smanski M.J."/>
            <person name="Chevrette M.G."/>
            <person name="De Carvalho L.P.S."/>
            <person name="Shen B."/>
        </authorList>
    </citation>
    <scope>NUCLEOTIDE SEQUENCE [LARGE SCALE GENOMIC DNA]</scope>
    <source>
        <strain evidence="2 3">NPDC046838</strain>
    </source>
</reference>
<dbReference type="PANTHER" id="PTHR35908">
    <property type="entry name" value="HYPOTHETICAL FUSION PROTEIN"/>
    <property type="match status" value="1"/>
</dbReference>
<evidence type="ECO:0000259" key="1">
    <source>
        <dbReference type="Pfam" id="PF18029"/>
    </source>
</evidence>
<evidence type="ECO:0000313" key="2">
    <source>
        <dbReference type="EMBL" id="MEU6824287.1"/>
    </source>
</evidence>
<dbReference type="InterPro" id="IPR041581">
    <property type="entry name" value="Glyoxalase_6"/>
</dbReference>
<name>A0ABV3BUQ9_9ACTN</name>
<dbReference type="Proteomes" id="UP001551176">
    <property type="component" value="Unassembled WGS sequence"/>
</dbReference>
<sequence>MIRWAYAFIDRPRDRFPQACAFWTAVTGSGLSEPRGADGEFVTLLPHGGADPCVKAQAVAGPGGAHLDLAVDDVVVTAGEARALGAAAVYAEDGLEVLRSPGGVLFCVVPWSGEKSRPAPVTAPDGAVSRLDQLCLDVPPDSYDQEVAFWSELTGWESTAGALPEFHRVTPPAALPIRLLLQRLDLPGPAGAHLDLACSDPDATRSWHESLGATFVSRGATWLVMRDPAGGTYCLTGRDPETGRLPS</sequence>
<gene>
    <name evidence="2" type="ORF">ABZ921_26955</name>
</gene>